<dbReference type="InterPro" id="IPR054053">
    <property type="entry name" value="DUF6887"/>
</dbReference>
<dbReference type="Proteomes" id="UP000236321">
    <property type="component" value="Unassembled WGS sequence"/>
</dbReference>
<dbReference type="RefSeq" id="WP_002734197.1">
    <property type="nucleotide sequence ID" value="NZ_BEIU01000012.1"/>
</dbReference>
<dbReference type="AlphaFoldDB" id="A0A2H6BNT3"/>
<sequence>MKKSPSEMTNAELRQYLSEHRNEEAIFSEALEVLLSRKKDGFNYPAPQTMSYKEIETIFKEKLNQIIEE</sequence>
<accession>A0A2H6BNT3</accession>
<gene>
    <name evidence="1" type="ORF">BGM30_09360</name>
</gene>
<reference evidence="2" key="1">
    <citation type="submission" date="2017-12" db="EMBL/GenBank/DDBJ databases">
        <title>Improved Draft Genome Sequence of Microcystis aeruginosa NIES-298, a Microcystin-Producing Cyanobacterium from Lake Kasumigaura, Japan.</title>
        <authorList>
            <person name="Yamaguchi H."/>
            <person name="Suzuki S."/>
            <person name="Kawachi M."/>
        </authorList>
    </citation>
    <scope>NUCLEOTIDE SEQUENCE [LARGE SCALE GENOMIC DNA]</scope>
    <source>
        <strain evidence="2">NIES-298</strain>
    </source>
</reference>
<evidence type="ECO:0000313" key="1">
    <source>
        <dbReference type="EMBL" id="GBD51843.1"/>
    </source>
</evidence>
<name>A0A2H6BNT3_MICAE</name>
<organism evidence="1 2">
    <name type="scientific">Microcystis aeruginosa NIES-298</name>
    <dbReference type="NCBI Taxonomy" id="449468"/>
    <lineage>
        <taxon>Bacteria</taxon>
        <taxon>Bacillati</taxon>
        <taxon>Cyanobacteriota</taxon>
        <taxon>Cyanophyceae</taxon>
        <taxon>Oscillatoriophycideae</taxon>
        <taxon>Chroococcales</taxon>
        <taxon>Microcystaceae</taxon>
        <taxon>Microcystis</taxon>
    </lineage>
</organism>
<comment type="caution">
    <text evidence="1">The sequence shown here is derived from an EMBL/GenBank/DDBJ whole genome shotgun (WGS) entry which is preliminary data.</text>
</comment>
<protein>
    <submittedName>
        <fullName evidence="1">Uncharacterized protein</fullName>
    </submittedName>
</protein>
<dbReference type="Pfam" id="PF21826">
    <property type="entry name" value="DUF6887"/>
    <property type="match status" value="1"/>
</dbReference>
<proteinExistence type="predicted"/>
<dbReference type="EMBL" id="BEYQ01000003">
    <property type="protein sequence ID" value="GBD51843.1"/>
    <property type="molecule type" value="Genomic_DNA"/>
</dbReference>
<evidence type="ECO:0000313" key="2">
    <source>
        <dbReference type="Proteomes" id="UP000236321"/>
    </source>
</evidence>